<keyword evidence="3" id="KW-1185">Reference proteome</keyword>
<name>A0ABT4I8B4_9ACTO</name>
<dbReference type="Proteomes" id="UP001072034">
    <property type="component" value="Unassembled WGS sequence"/>
</dbReference>
<evidence type="ECO:0000256" key="1">
    <source>
        <dbReference type="SAM" id="Phobius"/>
    </source>
</evidence>
<dbReference type="RefSeq" id="WP_268917289.1">
    <property type="nucleotide sequence ID" value="NZ_JAPTMY010000012.1"/>
</dbReference>
<keyword evidence="1" id="KW-0812">Transmembrane</keyword>
<protein>
    <submittedName>
        <fullName evidence="2">Uncharacterized protein</fullName>
    </submittedName>
</protein>
<reference evidence="2" key="1">
    <citation type="submission" date="2022-10" db="EMBL/GenBank/DDBJ databases">
        <title>Genome sequence of Actinomyces israelii ATCC 10048.</title>
        <authorList>
            <person name="Watt R.M."/>
            <person name="Tong W.M."/>
        </authorList>
    </citation>
    <scope>NUCLEOTIDE SEQUENCE</scope>
    <source>
        <strain evidence="2">ATCC 10048</strain>
    </source>
</reference>
<feature type="transmembrane region" description="Helical" evidence="1">
    <location>
        <begin position="120"/>
        <end position="137"/>
    </location>
</feature>
<keyword evidence="1" id="KW-1133">Transmembrane helix</keyword>
<organism evidence="2 3">
    <name type="scientific">Actinomyces israelii</name>
    <dbReference type="NCBI Taxonomy" id="1659"/>
    <lineage>
        <taxon>Bacteria</taxon>
        <taxon>Bacillati</taxon>
        <taxon>Actinomycetota</taxon>
        <taxon>Actinomycetes</taxon>
        <taxon>Actinomycetales</taxon>
        <taxon>Actinomycetaceae</taxon>
        <taxon>Actinomyces</taxon>
    </lineage>
</organism>
<evidence type="ECO:0000313" key="3">
    <source>
        <dbReference type="Proteomes" id="UP001072034"/>
    </source>
</evidence>
<dbReference type="EMBL" id="JAPTMY010000012">
    <property type="protein sequence ID" value="MCZ0857761.1"/>
    <property type="molecule type" value="Genomic_DNA"/>
</dbReference>
<comment type="caution">
    <text evidence="2">The sequence shown here is derived from an EMBL/GenBank/DDBJ whole genome shotgun (WGS) entry which is preliminary data.</text>
</comment>
<gene>
    <name evidence="2" type="ORF">OHJ16_06855</name>
</gene>
<accession>A0ABT4I8B4</accession>
<evidence type="ECO:0000313" key="2">
    <source>
        <dbReference type="EMBL" id="MCZ0857761.1"/>
    </source>
</evidence>
<keyword evidence="1" id="KW-0472">Membrane</keyword>
<sequence length="143" mass="15511">MSIDVVVLPGADRVPHGCIDMVVDPSGTALTWKYIPVTINGCPVHFSSAAARVVVPAGPVSVAVGRPGVLKPVERALRIDVVVQQGQAVPVFYRRSWIRGDPGTLTLQRLKGPSPYEKQWLVMMGIMVAMLGLYLLIKLLKQL</sequence>
<proteinExistence type="predicted"/>